<evidence type="ECO:0000313" key="3">
    <source>
        <dbReference type="Proteomes" id="UP000297910"/>
    </source>
</evidence>
<evidence type="ECO:0000256" key="1">
    <source>
        <dbReference type="SAM" id="MobiDB-lite"/>
    </source>
</evidence>
<name>A0A4Z1FMJ7_9HELO</name>
<feature type="compositionally biased region" description="Polar residues" evidence="1">
    <location>
        <begin position="45"/>
        <end position="59"/>
    </location>
</feature>
<keyword evidence="3" id="KW-1185">Reference proteome</keyword>
<dbReference type="EMBL" id="PQXI01000152">
    <property type="protein sequence ID" value="TGO22867.1"/>
    <property type="molecule type" value="Genomic_DNA"/>
</dbReference>
<comment type="caution">
    <text evidence="2">The sequence shown here is derived from an EMBL/GenBank/DDBJ whole genome shotgun (WGS) entry which is preliminary data.</text>
</comment>
<feature type="region of interest" description="Disordered" evidence="1">
    <location>
        <begin position="23"/>
        <end position="59"/>
    </location>
</feature>
<sequence>MKQSLGNIYSLPSTAQKYSLIPTNFSTGNITSTPPVWMRPRPLPSNGTTIGTQPEATEV</sequence>
<reference evidence="2 3" key="1">
    <citation type="submission" date="2017-12" db="EMBL/GenBank/DDBJ databases">
        <title>Comparative genomics of Botrytis spp.</title>
        <authorList>
            <person name="Valero-Jimenez C.A."/>
            <person name="Tapia P."/>
            <person name="Veloso J."/>
            <person name="Silva-Moreno E."/>
            <person name="Staats M."/>
            <person name="Valdes J.H."/>
            <person name="Van Kan J.A.L."/>
        </authorList>
    </citation>
    <scope>NUCLEOTIDE SEQUENCE [LARGE SCALE GENOMIC DNA]</scope>
    <source>
        <strain evidence="2 3">Bp0003</strain>
    </source>
</reference>
<feature type="compositionally biased region" description="Polar residues" evidence="1">
    <location>
        <begin position="23"/>
        <end position="34"/>
    </location>
</feature>
<proteinExistence type="predicted"/>
<dbReference type="Proteomes" id="UP000297910">
    <property type="component" value="Unassembled WGS sequence"/>
</dbReference>
<evidence type="ECO:0000313" key="2">
    <source>
        <dbReference type="EMBL" id="TGO22867.1"/>
    </source>
</evidence>
<dbReference type="AlphaFoldDB" id="A0A4Z1FMJ7"/>
<gene>
    <name evidence="2" type="ORF">BPAE_0152g00220</name>
</gene>
<protein>
    <submittedName>
        <fullName evidence="2">Uncharacterized protein</fullName>
    </submittedName>
</protein>
<accession>A0A4Z1FMJ7</accession>
<organism evidence="2 3">
    <name type="scientific">Botrytis paeoniae</name>
    <dbReference type="NCBI Taxonomy" id="278948"/>
    <lineage>
        <taxon>Eukaryota</taxon>
        <taxon>Fungi</taxon>
        <taxon>Dikarya</taxon>
        <taxon>Ascomycota</taxon>
        <taxon>Pezizomycotina</taxon>
        <taxon>Leotiomycetes</taxon>
        <taxon>Helotiales</taxon>
        <taxon>Sclerotiniaceae</taxon>
        <taxon>Botrytis</taxon>
    </lineage>
</organism>